<evidence type="ECO:0000313" key="1">
    <source>
        <dbReference type="EMBL" id="KAJ7628356.1"/>
    </source>
</evidence>
<dbReference type="Proteomes" id="UP001221142">
    <property type="component" value="Unassembled WGS sequence"/>
</dbReference>
<name>A0AAD7FMG6_9AGAR</name>
<gene>
    <name evidence="1" type="ORF">FB45DRAFT_1028452</name>
</gene>
<organism evidence="1 2">
    <name type="scientific">Roridomyces roridus</name>
    <dbReference type="NCBI Taxonomy" id="1738132"/>
    <lineage>
        <taxon>Eukaryota</taxon>
        <taxon>Fungi</taxon>
        <taxon>Dikarya</taxon>
        <taxon>Basidiomycota</taxon>
        <taxon>Agaricomycotina</taxon>
        <taxon>Agaricomycetes</taxon>
        <taxon>Agaricomycetidae</taxon>
        <taxon>Agaricales</taxon>
        <taxon>Marasmiineae</taxon>
        <taxon>Mycenaceae</taxon>
        <taxon>Roridomyces</taxon>
    </lineage>
</organism>
<dbReference type="EMBL" id="JARKIF010000010">
    <property type="protein sequence ID" value="KAJ7628356.1"/>
    <property type="molecule type" value="Genomic_DNA"/>
</dbReference>
<protein>
    <submittedName>
        <fullName evidence="1">Uncharacterized protein</fullName>
    </submittedName>
</protein>
<reference evidence="1" key="1">
    <citation type="submission" date="2023-03" db="EMBL/GenBank/DDBJ databases">
        <title>Massive genome expansion in bonnet fungi (Mycena s.s.) driven by repeated elements and novel gene families across ecological guilds.</title>
        <authorList>
            <consortium name="Lawrence Berkeley National Laboratory"/>
            <person name="Harder C.B."/>
            <person name="Miyauchi S."/>
            <person name="Viragh M."/>
            <person name="Kuo A."/>
            <person name="Thoen E."/>
            <person name="Andreopoulos B."/>
            <person name="Lu D."/>
            <person name="Skrede I."/>
            <person name="Drula E."/>
            <person name="Henrissat B."/>
            <person name="Morin E."/>
            <person name="Kohler A."/>
            <person name="Barry K."/>
            <person name="LaButti K."/>
            <person name="Morin E."/>
            <person name="Salamov A."/>
            <person name="Lipzen A."/>
            <person name="Mereny Z."/>
            <person name="Hegedus B."/>
            <person name="Baldrian P."/>
            <person name="Stursova M."/>
            <person name="Weitz H."/>
            <person name="Taylor A."/>
            <person name="Grigoriev I.V."/>
            <person name="Nagy L.G."/>
            <person name="Martin F."/>
            <person name="Kauserud H."/>
        </authorList>
    </citation>
    <scope>NUCLEOTIDE SEQUENCE</scope>
    <source>
        <strain evidence="1">9284</strain>
    </source>
</reference>
<keyword evidence="2" id="KW-1185">Reference proteome</keyword>
<proteinExistence type="predicted"/>
<sequence length="305" mass="35115">MLPPELFELIVRLGWDCLSTTNYRHSYAMTQWMLVSHEWLRIVVPIVSRNVWIISIPHDMHYICGITNMTESCIYQLAGISNVREYFQEICRSVTIVVYQGIQAEYLAQCAELEEYARNPECTLLIKDSLPVTQRLPMFPLGPRFVASFIRDYTPNIKSLHFILVDCTPVYHHWAMSMVTPYLRTDQYPETLTDLGISFAYTSPPPALLRDAPRGTFFPPRSPGDIPPLHNFAGIKCLVVRMYMQILSRAPYWSASSRRRSFARRICRPRYLTNGGKSSSSDALYPPRLGICQCSLLLLLLCRLH</sequence>
<accession>A0AAD7FMG6</accession>
<dbReference type="AlphaFoldDB" id="A0AAD7FMG6"/>
<evidence type="ECO:0000313" key="2">
    <source>
        <dbReference type="Proteomes" id="UP001221142"/>
    </source>
</evidence>
<comment type="caution">
    <text evidence="1">The sequence shown here is derived from an EMBL/GenBank/DDBJ whole genome shotgun (WGS) entry which is preliminary data.</text>
</comment>